<gene>
    <name evidence="1" type="ordered locus">MexAM1_META2p1091</name>
</gene>
<reference evidence="1 2" key="1">
    <citation type="journal article" date="2009" name="PLoS ONE">
        <title>Methylobacterium genome sequences: a reference blueprint to investigate microbial metabolism of C1 compounds from natural and industrial sources.</title>
        <authorList>
            <person name="Vuilleumier S."/>
            <person name="Chistoserdova L."/>
            <person name="Lee M.-C."/>
            <person name="Bringel F."/>
            <person name="Lajus A."/>
            <person name="Zhou Y."/>
            <person name="Gourion B."/>
            <person name="Barbe V."/>
            <person name="Chang J."/>
            <person name="Cruveiller S."/>
            <person name="Dossat C."/>
            <person name="Gillett W."/>
            <person name="Gruffaz C."/>
            <person name="Haugen E."/>
            <person name="Hourcade E."/>
            <person name="Levy R."/>
            <person name="Mangenot S."/>
            <person name="Muller E."/>
            <person name="Nadalig T."/>
            <person name="Pagni M."/>
            <person name="Penny C."/>
            <person name="Peyraud R."/>
            <person name="Robinson D.G."/>
            <person name="Roche D."/>
            <person name="Rouy Z."/>
            <person name="Saenampechek C."/>
            <person name="Salvignol G."/>
            <person name="Vallenet D."/>
            <person name="Wu Z."/>
            <person name="Marx C.J."/>
            <person name="Vorholt J.A."/>
            <person name="Olson M.V."/>
            <person name="Kaul R."/>
            <person name="Weissenbach J."/>
            <person name="Medigue C."/>
            <person name="Lidstrom M.E."/>
        </authorList>
    </citation>
    <scope>NUCLEOTIDE SEQUENCE [LARGE SCALE GENOMIC DNA]</scope>
    <source>
        <strain evidence="2">ATCC 14718 / DSM 1338 / JCM 2805 / NCIMB 9133 / AM1</strain>
    </source>
</reference>
<dbReference type="Proteomes" id="UP000009081">
    <property type="component" value="Plasmid megaplasmid"/>
</dbReference>
<dbReference type="AlphaFoldDB" id="C5B5Y6"/>
<accession>C5B5Y6</accession>
<sequence length="81" mass="8997">MSPVVCELRLLRESIEDSLDRQRVDTNLGRGVYGYVGALIRLVEDGDRDPALALNEARSAAGFLHAVPRLPDPRPRAWSAR</sequence>
<geneLocation type="plasmid" evidence="1 2">
    <name>megaplasmid</name>
</geneLocation>
<organism evidence="1 2">
    <name type="scientific">Methylorubrum extorquens (strain ATCC 14718 / DSM 1338 / JCM 2805 / NCIMB 9133 / AM1)</name>
    <name type="common">Methylobacterium extorquens</name>
    <dbReference type="NCBI Taxonomy" id="272630"/>
    <lineage>
        <taxon>Bacteria</taxon>
        <taxon>Pseudomonadati</taxon>
        <taxon>Pseudomonadota</taxon>
        <taxon>Alphaproteobacteria</taxon>
        <taxon>Hyphomicrobiales</taxon>
        <taxon>Methylobacteriaceae</taxon>
        <taxon>Methylorubrum</taxon>
    </lineage>
</organism>
<proteinExistence type="predicted"/>
<dbReference type="HOGENOM" id="CLU_2569853_0_0_5"/>
<protein>
    <submittedName>
        <fullName evidence="1">Uncharacterized protein</fullName>
    </submittedName>
</protein>
<dbReference type="OrthoDB" id="8019723at2"/>
<evidence type="ECO:0000313" key="1">
    <source>
        <dbReference type="EMBL" id="ACS43868.1"/>
    </source>
</evidence>
<dbReference type="KEGG" id="mea:Mex_2p1091"/>
<keyword evidence="1" id="KW-0614">Plasmid</keyword>
<keyword evidence="2" id="KW-1185">Reference proteome</keyword>
<name>C5B5Y6_METEA</name>
<dbReference type="EMBL" id="CP001511">
    <property type="protein sequence ID" value="ACS43868.1"/>
    <property type="molecule type" value="Genomic_DNA"/>
</dbReference>
<evidence type="ECO:0000313" key="2">
    <source>
        <dbReference type="Proteomes" id="UP000009081"/>
    </source>
</evidence>